<accession>A0A2M8C9W4</accession>
<accession>A0A2M7KB21</accession>
<organism evidence="2 6">
    <name type="scientific">Candidatus Infernicultor aquiphilus</name>
    <dbReference type="NCBI Taxonomy" id="1805029"/>
    <lineage>
        <taxon>Bacteria</taxon>
        <taxon>Pseudomonadati</taxon>
        <taxon>Atribacterota</taxon>
        <taxon>Candidatus Phoenicimicrobiia</taxon>
        <taxon>Candidatus Pheonicimicrobiales</taxon>
        <taxon>Candidatus Phoenicimicrobiaceae</taxon>
        <taxon>Candidatus Infernicultor</taxon>
    </lineage>
</organism>
<feature type="transmembrane region" description="Helical" evidence="1">
    <location>
        <begin position="111"/>
        <end position="128"/>
    </location>
</feature>
<feature type="transmembrane region" description="Helical" evidence="1">
    <location>
        <begin position="46"/>
        <end position="67"/>
    </location>
</feature>
<evidence type="ECO:0000313" key="6">
    <source>
        <dbReference type="Proteomes" id="UP000182763"/>
    </source>
</evidence>
<name>A0A1J5GJK3_9BACT</name>
<dbReference type="EMBL" id="MNYY01000036">
    <property type="protein sequence ID" value="OIP72973.1"/>
    <property type="molecule type" value="Genomic_DNA"/>
</dbReference>
<keyword evidence="1" id="KW-1133">Transmembrane helix</keyword>
<reference evidence="7 8" key="3">
    <citation type="submission" date="2017-09" db="EMBL/GenBank/DDBJ databases">
        <title>Depth-based differentiation of microbial function through sediment-hosted aquifers and enrichment of novel symbionts in the deep terrestrial subsurface.</title>
        <authorList>
            <person name="Probst A.J."/>
            <person name="Ladd B."/>
            <person name="Jarett J.K."/>
            <person name="Geller-Mcgrath D.E."/>
            <person name="Sieber C.M."/>
            <person name="Emerson J.B."/>
            <person name="Anantharaman K."/>
            <person name="Thomas B.C."/>
            <person name="Malmstrom R."/>
            <person name="Stieglmeier M."/>
            <person name="Klingl A."/>
            <person name="Woyke T."/>
            <person name="Ryan C.M."/>
            <person name="Banfield J.F."/>
        </authorList>
    </citation>
    <scope>NUCLEOTIDE SEQUENCE [LARGE SCALE GENOMIC DNA]</scope>
    <source>
        <strain evidence="4">CG_4_10_14_3_um_filter_34_13</strain>
        <strain evidence="5">CG_4_9_14_3_um_filter_33_16</strain>
    </source>
</reference>
<dbReference type="Proteomes" id="UP000182763">
    <property type="component" value="Unassembled WGS sequence"/>
</dbReference>
<dbReference type="EMBL" id="PFTV01000174">
    <property type="protein sequence ID" value="PJB55855.1"/>
    <property type="molecule type" value="Genomic_DNA"/>
</dbReference>
<keyword evidence="1" id="KW-0812">Transmembrane</keyword>
<dbReference type="Proteomes" id="UP000228560">
    <property type="component" value="Unassembled WGS sequence"/>
</dbReference>
<dbReference type="AlphaFoldDB" id="A0A1J5GJK3"/>
<evidence type="ECO:0000313" key="3">
    <source>
        <dbReference type="EMBL" id="PIX35334.1"/>
    </source>
</evidence>
<proteinExistence type="predicted"/>
<sequence length="156" mass="17685">MDKEKEVKSKPNYLYKLHDLLFVGSSIIFNLAVSGVYIASKIGSPVFLKIFGITVVLLIIPFTISLVGYIKIKAKKKIIISHIIILCYLFLEVMLDYVLKIPFREILALHVPYIIVFYAATFSMIGVARTISRKMGLLVLSTFLVLIGCLIYMYLD</sequence>
<dbReference type="STRING" id="1805029.AUK42_01565"/>
<evidence type="ECO:0000313" key="5">
    <source>
        <dbReference type="EMBL" id="PJB55855.1"/>
    </source>
</evidence>
<keyword evidence="1" id="KW-0472">Membrane</keyword>
<evidence type="ECO:0000256" key="1">
    <source>
        <dbReference type="SAM" id="Phobius"/>
    </source>
</evidence>
<protein>
    <submittedName>
        <fullName evidence="2">Uncharacterized protein</fullName>
    </submittedName>
</protein>
<dbReference type="Proteomes" id="UP000231493">
    <property type="component" value="Unassembled WGS sequence"/>
</dbReference>
<evidence type="ECO:0000313" key="7">
    <source>
        <dbReference type="Proteomes" id="UP000228560"/>
    </source>
</evidence>
<feature type="transmembrane region" description="Helical" evidence="1">
    <location>
        <begin position="79"/>
        <end position="99"/>
    </location>
</feature>
<accession>A0A2M7PPS9</accession>
<evidence type="ECO:0000313" key="2">
    <source>
        <dbReference type="EMBL" id="OIP72973.1"/>
    </source>
</evidence>
<reference evidence="2 6" key="1">
    <citation type="journal article" date="2016" name="Environ. Microbiol.">
        <title>Genomic resolution of a cold subsurface aquifer community provides metabolic insights for novel microbes adapted to high CO concentrations.</title>
        <authorList>
            <person name="Probst A.J."/>
            <person name="Castelle C.J."/>
            <person name="Singh A."/>
            <person name="Brown C.T."/>
            <person name="Anantharaman K."/>
            <person name="Sharon I."/>
            <person name="Hug L.A."/>
            <person name="Burstein D."/>
            <person name="Emerson J.B."/>
            <person name="Thomas B.C."/>
            <person name="Banfield J.F."/>
        </authorList>
    </citation>
    <scope>NUCLEOTIDE SEQUENCE [LARGE SCALE GENOMIC DNA]</scope>
    <source>
        <strain evidence="2">CG2_30_33_13</strain>
    </source>
</reference>
<comment type="caution">
    <text evidence="2">The sequence shown here is derived from an EMBL/GenBank/DDBJ whole genome shotgun (WGS) entry which is preliminary data.</text>
</comment>
<dbReference type="EMBL" id="PFIP01000010">
    <property type="protein sequence ID" value="PIX35334.1"/>
    <property type="molecule type" value="Genomic_DNA"/>
</dbReference>
<reference evidence="3" key="2">
    <citation type="submission" date="2017-09" db="EMBL/GenBank/DDBJ databases">
        <title>Depth-based differentiation of microbial function through sediment-hosted aquifers and enrichment of novel symbionts in the deep terrestrial subsurface.</title>
        <authorList>
            <person name="Probst A.J."/>
            <person name="Ladd B."/>
            <person name="Jarett J.K."/>
            <person name="Geller-Mcgrath D.E."/>
            <person name="Sieber C.M.K."/>
            <person name="Emerson J.B."/>
            <person name="Anantharaman K."/>
            <person name="Thomas B.C."/>
            <person name="Malmstrom R."/>
            <person name="Stieglmeier M."/>
            <person name="Klingl A."/>
            <person name="Woyke T."/>
            <person name="Ryan C.M."/>
            <person name="Banfield J.F."/>
        </authorList>
    </citation>
    <scope>NUCLEOTIDE SEQUENCE</scope>
    <source>
        <strain evidence="3">CG_4_8_14_3_um_filter_34_18</strain>
    </source>
</reference>
<evidence type="ECO:0000313" key="4">
    <source>
        <dbReference type="EMBL" id="PIY32633.1"/>
    </source>
</evidence>
<dbReference type="RefSeq" id="WP_406607501.1">
    <property type="nucleotide sequence ID" value="NZ_PFKO01000191.1"/>
</dbReference>
<accession>A0A1J5GJK3</accession>
<dbReference type="Proteomes" id="UP000230646">
    <property type="component" value="Unassembled WGS sequence"/>
</dbReference>
<feature type="transmembrane region" description="Helical" evidence="1">
    <location>
        <begin position="20"/>
        <end position="40"/>
    </location>
</feature>
<gene>
    <name evidence="2" type="ORF">AUK42_01565</name>
    <name evidence="5" type="ORF">CO097_06915</name>
    <name evidence="4" type="ORF">COZ07_05015</name>
    <name evidence="3" type="ORF">COZ58_00405</name>
</gene>
<feature type="transmembrane region" description="Helical" evidence="1">
    <location>
        <begin position="135"/>
        <end position="155"/>
    </location>
</feature>
<evidence type="ECO:0000313" key="8">
    <source>
        <dbReference type="Proteomes" id="UP000230646"/>
    </source>
</evidence>
<dbReference type="EMBL" id="PFKO01000191">
    <property type="protein sequence ID" value="PIY32633.1"/>
    <property type="molecule type" value="Genomic_DNA"/>
</dbReference>